<dbReference type="PANTHER" id="PTHR21137:SF35">
    <property type="entry name" value="ODORANT RECEPTOR 19A-RELATED"/>
    <property type="match status" value="1"/>
</dbReference>
<dbReference type="GO" id="GO:0004984">
    <property type="term" value="F:olfactory receptor activity"/>
    <property type="evidence" value="ECO:0007669"/>
    <property type="project" value="InterPro"/>
</dbReference>
<gene>
    <name evidence="11" type="ORF">HICCMSTLAB_LOCUS9915</name>
</gene>
<keyword evidence="3" id="KW-0716">Sensory transduction</keyword>
<name>A0A8J2HJY4_COTCN</name>
<keyword evidence="8 11" id="KW-0675">Receptor</keyword>
<keyword evidence="6 10" id="KW-1133">Transmembrane helix</keyword>
<dbReference type="EMBL" id="CAJNRD030001122">
    <property type="protein sequence ID" value="CAG5100842.1"/>
    <property type="molecule type" value="Genomic_DNA"/>
</dbReference>
<sequence length="295" mass="34152">ISSGIILINELLDHCGTSYEIASLFGITFGTVAALIKISLLNVNHKNILYIVLNVVDDWWKVEDEKSKNIMRENSSWNGILFYGILTPLLLYTSKFVIESIPHTFITDDNTTIYVRTTPMSSDCWNLADIPTVIYLIRFACRTVEFIIYNITSCGIDLYFLVLASHICGQIEINNMNIKNFFVDRKGVFERDYFYKIIYHATGTILYFSSQIFIYCYAGEKLSSKVEESCNSVYDCCWYDFSISMRKDIVYIIQRLNKQYHLTAGKFYHMNLPNFTNIVKTMVSFFSVMRLVILG</sequence>
<dbReference type="InterPro" id="IPR004117">
    <property type="entry name" value="7tm6_olfct_rcpt"/>
</dbReference>
<evidence type="ECO:0000313" key="12">
    <source>
        <dbReference type="Proteomes" id="UP000786811"/>
    </source>
</evidence>
<evidence type="ECO:0000256" key="2">
    <source>
        <dbReference type="ARBA" id="ARBA00022475"/>
    </source>
</evidence>
<dbReference type="GO" id="GO:0007165">
    <property type="term" value="P:signal transduction"/>
    <property type="evidence" value="ECO:0007669"/>
    <property type="project" value="UniProtKB-KW"/>
</dbReference>
<keyword evidence="2" id="KW-1003">Cell membrane</keyword>
<keyword evidence="7 10" id="KW-0472">Membrane</keyword>
<evidence type="ECO:0000256" key="6">
    <source>
        <dbReference type="ARBA" id="ARBA00022989"/>
    </source>
</evidence>
<keyword evidence="9" id="KW-0807">Transducer</keyword>
<dbReference type="Pfam" id="PF02949">
    <property type="entry name" value="7tm_6"/>
    <property type="match status" value="1"/>
</dbReference>
<dbReference type="PANTHER" id="PTHR21137">
    <property type="entry name" value="ODORANT RECEPTOR"/>
    <property type="match status" value="1"/>
</dbReference>
<feature type="transmembrane region" description="Helical" evidence="10">
    <location>
        <begin position="80"/>
        <end position="98"/>
    </location>
</feature>
<keyword evidence="5" id="KW-0552">Olfaction</keyword>
<evidence type="ECO:0000313" key="11">
    <source>
        <dbReference type="EMBL" id="CAG5100842.1"/>
    </source>
</evidence>
<organism evidence="11 12">
    <name type="scientific">Cotesia congregata</name>
    <name type="common">Parasitoid wasp</name>
    <name type="synonym">Apanteles congregatus</name>
    <dbReference type="NCBI Taxonomy" id="51543"/>
    <lineage>
        <taxon>Eukaryota</taxon>
        <taxon>Metazoa</taxon>
        <taxon>Ecdysozoa</taxon>
        <taxon>Arthropoda</taxon>
        <taxon>Hexapoda</taxon>
        <taxon>Insecta</taxon>
        <taxon>Pterygota</taxon>
        <taxon>Neoptera</taxon>
        <taxon>Endopterygota</taxon>
        <taxon>Hymenoptera</taxon>
        <taxon>Apocrita</taxon>
        <taxon>Ichneumonoidea</taxon>
        <taxon>Braconidae</taxon>
        <taxon>Microgastrinae</taxon>
        <taxon>Cotesia</taxon>
    </lineage>
</organism>
<proteinExistence type="predicted"/>
<dbReference type="Proteomes" id="UP000786811">
    <property type="component" value="Unassembled WGS sequence"/>
</dbReference>
<feature type="non-terminal residue" evidence="11">
    <location>
        <position position="295"/>
    </location>
</feature>
<reference evidence="11" key="1">
    <citation type="submission" date="2021-04" db="EMBL/GenBank/DDBJ databases">
        <authorList>
            <person name="Chebbi M.A.C M."/>
        </authorList>
    </citation>
    <scope>NUCLEOTIDE SEQUENCE</scope>
</reference>
<evidence type="ECO:0000256" key="8">
    <source>
        <dbReference type="ARBA" id="ARBA00023170"/>
    </source>
</evidence>
<evidence type="ECO:0000256" key="9">
    <source>
        <dbReference type="ARBA" id="ARBA00023224"/>
    </source>
</evidence>
<dbReference type="GO" id="GO:0005549">
    <property type="term" value="F:odorant binding"/>
    <property type="evidence" value="ECO:0007669"/>
    <property type="project" value="InterPro"/>
</dbReference>
<dbReference type="OrthoDB" id="8185860at2759"/>
<feature type="transmembrane region" description="Helical" evidence="10">
    <location>
        <begin position="197"/>
        <end position="218"/>
    </location>
</feature>
<evidence type="ECO:0000256" key="10">
    <source>
        <dbReference type="SAM" id="Phobius"/>
    </source>
</evidence>
<keyword evidence="4 10" id="KW-0812">Transmembrane</keyword>
<keyword evidence="12" id="KW-1185">Reference proteome</keyword>
<comment type="caution">
    <text evidence="11">The sequence shown here is derived from an EMBL/GenBank/DDBJ whole genome shotgun (WGS) entry which is preliminary data.</text>
</comment>
<protein>
    <submittedName>
        <fullName evidence="11">Olfactory receptor 238</fullName>
    </submittedName>
</protein>
<feature type="transmembrane region" description="Helical" evidence="10">
    <location>
        <begin position="21"/>
        <end position="40"/>
    </location>
</feature>
<evidence type="ECO:0000256" key="1">
    <source>
        <dbReference type="ARBA" id="ARBA00004651"/>
    </source>
</evidence>
<evidence type="ECO:0000256" key="4">
    <source>
        <dbReference type="ARBA" id="ARBA00022692"/>
    </source>
</evidence>
<dbReference type="AlphaFoldDB" id="A0A8J2HJY4"/>
<evidence type="ECO:0000256" key="3">
    <source>
        <dbReference type="ARBA" id="ARBA00022606"/>
    </source>
</evidence>
<evidence type="ECO:0000256" key="7">
    <source>
        <dbReference type="ARBA" id="ARBA00023136"/>
    </source>
</evidence>
<evidence type="ECO:0000256" key="5">
    <source>
        <dbReference type="ARBA" id="ARBA00022725"/>
    </source>
</evidence>
<comment type="subcellular location">
    <subcellularLocation>
        <location evidence="1">Cell membrane</location>
        <topology evidence="1">Multi-pass membrane protein</topology>
    </subcellularLocation>
</comment>
<dbReference type="GO" id="GO:0005886">
    <property type="term" value="C:plasma membrane"/>
    <property type="evidence" value="ECO:0007669"/>
    <property type="project" value="UniProtKB-SubCell"/>
</dbReference>
<accession>A0A8J2HJY4</accession>